<dbReference type="Gene3D" id="3.40.50.10860">
    <property type="entry name" value="Leucine Dehydrogenase, chain A, domain 1"/>
    <property type="match status" value="1"/>
</dbReference>
<dbReference type="FunFam" id="3.40.50.10860:FF:000003">
    <property type="entry name" value="Glutamate dehydrogenase"/>
    <property type="match status" value="1"/>
</dbReference>
<reference evidence="9 10" key="1">
    <citation type="journal article" date="2015" name="Microbiome">
        <title>Genomic resolution of linkages in carbon, nitrogen, and sulfur cycling among widespread estuary sediment bacteria.</title>
        <authorList>
            <person name="Baker B.J."/>
            <person name="Lazar C.S."/>
            <person name="Teske A.P."/>
            <person name="Dick G.J."/>
        </authorList>
    </citation>
    <scope>NUCLEOTIDE SEQUENCE [LARGE SCALE GENOMIC DNA]</scope>
    <source>
        <strain evidence="9">DG_26</strain>
    </source>
</reference>
<dbReference type="PANTHER" id="PTHR11606:SF13">
    <property type="entry name" value="GLUTAMATE DEHYDROGENASE 1, MITOCHONDRIAL"/>
    <property type="match status" value="1"/>
</dbReference>
<evidence type="ECO:0000313" key="10">
    <source>
        <dbReference type="Proteomes" id="UP000051124"/>
    </source>
</evidence>
<dbReference type="PROSITE" id="PS00074">
    <property type="entry name" value="GLFV_DEHYDROGENASE"/>
    <property type="match status" value="1"/>
</dbReference>
<organism evidence="9 10">
    <name type="scientific">candidate division TA06 bacterium DG_26</name>
    <dbReference type="NCBI Taxonomy" id="1703771"/>
    <lineage>
        <taxon>Bacteria</taxon>
        <taxon>Bacteria division TA06</taxon>
    </lineage>
</organism>
<evidence type="ECO:0000256" key="1">
    <source>
        <dbReference type="ARBA" id="ARBA00006382"/>
    </source>
</evidence>
<dbReference type="InterPro" id="IPR036291">
    <property type="entry name" value="NAD(P)-bd_dom_sf"/>
</dbReference>
<keyword evidence="5" id="KW-0547">Nucleotide-binding</keyword>
<feature type="binding site" evidence="5">
    <location>
        <position position="92"/>
    </location>
    <ligand>
        <name>substrate</name>
    </ligand>
</feature>
<dbReference type="Proteomes" id="UP000051124">
    <property type="component" value="Unassembled WGS sequence"/>
</dbReference>
<dbReference type="GO" id="GO:0000166">
    <property type="term" value="F:nucleotide binding"/>
    <property type="evidence" value="ECO:0007669"/>
    <property type="project" value="UniProtKB-KW"/>
</dbReference>
<dbReference type="InterPro" id="IPR006095">
    <property type="entry name" value="Glu/Leu/Phe/Val/Trp_DH"/>
</dbReference>
<dbReference type="GO" id="GO:0004352">
    <property type="term" value="F:glutamate dehydrogenase (NAD+) activity"/>
    <property type="evidence" value="ECO:0007669"/>
    <property type="project" value="TreeGrafter"/>
</dbReference>
<evidence type="ECO:0000256" key="5">
    <source>
        <dbReference type="PIRSR" id="PIRSR000185-2"/>
    </source>
</evidence>
<dbReference type="InterPro" id="IPR014362">
    <property type="entry name" value="Glu_DH"/>
</dbReference>
<dbReference type="PANTHER" id="PTHR11606">
    <property type="entry name" value="GLUTAMATE DEHYDROGENASE"/>
    <property type="match status" value="1"/>
</dbReference>
<dbReference type="PATRIC" id="fig|1703771.3.peg.1428"/>
<dbReference type="PRINTS" id="PR00082">
    <property type="entry name" value="GLFDHDRGNASE"/>
</dbReference>
<dbReference type="InterPro" id="IPR033524">
    <property type="entry name" value="Glu/Leu/Phe/Val_DH_AS"/>
</dbReference>
<evidence type="ECO:0000256" key="2">
    <source>
        <dbReference type="ARBA" id="ARBA00023002"/>
    </source>
</evidence>
<feature type="site" description="Important for catalysis" evidence="6">
    <location>
        <position position="144"/>
    </location>
</feature>
<dbReference type="Pfam" id="PF00208">
    <property type="entry name" value="ELFV_dehydrog"/>
    <property type="match status" value="1"/>
</dbReference>
<feature type="active site" description="Proton donor" evidence="4">
    <location>
        <position position="104"/>
    </location>
</feature>
<protein>
    <recommendedName>
        <fullName evidence="3">Glutamate dehydrogenase</fullName>
    </recommendedName>
</protein>
<feature type="domain" description="Glutamate/phenylalanine/leucine/valine/L-tryptophan dehydrogenase C-terminal" evidence="8">
    <location>
        <begin position="181"/>
        <end position="415"/>
    </location>
</feature>
<accession>A0A0S7WJW2</accession>
<dbReference type="InterPro" id="IPR006096">
    <property type="entry name" value="Glu/Leu/Phe/Val/Trp_DH_C"/>
</dbReference>
<proteinExistence type="inferred from homology"/>
<evidence type="ECO:0000256" key="7">
    <source>
        <dbReference type="RuleBase" id="RU004417"/>
    </source>
</evidence>
<evidence type="ECO:0000256" key="3">
    <source>
        <dbReference type="PIRNR" id="PIRNR000185"/>
    </source>
</evidence>
<dbReference type="InterPro" id="IPR033922">
    <property type="entry name" value="NAD_bind_Glu_DH"/>
</dbReference>
<feature type="binding site" evidence="5">
    <location>
        <position position="351"/>
    </location>
    <ligand>
        <name>substrate</name>
    </ligand>
</feature>
<dbReference type="GO" id="GO:0006538">
    <property type="term" value="P:L-glutamate catabolic process"/>
    <property type="evidence" value="ECO:0007669"/>
    <property type="project" value="TreeGrafter"/>
</dbReference>
<name>A0A0S7WJW2_UNCT6</name>
<evidence type="ECO:0000256" key="6">
    <source>
        <dbReference type="PIRSR" id="PIRSR000185-3"/>
    </source>
</evidence>
<keyword evidence="2 3" id="KW-0560">Oxidoreductase</keyword>
<evidence type="ECO:0000259" key="8">
    <source>
        <dbReference type="SMART" id="SM00839"/>
    </source>
</evidence>
<dbReference type="InterPro" id="IPR006097">
    <property type="entry name" value="Glu/Leu/Phe/Val/Trp_DH_dimer"/>
</dbReference>
<dbReference type="SUPFAM" id="SSF53223">
    <property type="entry name" value="Aminoacid dehydrogenase-like, N-terminal domain"/>
    <property type="match status" value="1"/>
</dbReference>
<dbReference type="PIRSF" id="PIRSF000185">
    <property type="entry name" value="Glu_DH"/>
    <property type="match status" value="1"/>
</dbReference>
<evidence type="ECO:0000256" key="4">
    <source>
        <dbReference type="PIRSR" id="PIRSR000185-1"/>
    </source>
</evidence>
<feature type="binding site" evidence="5">
    <location>
        <position position="219"/>
    </location>
    <ligand>
        <name>NAD(+)</name>
        <dbReference type="ChEBI" id="CHEBI:57540"/>
    </ligand>
</feature>
<feature type="binding site" evidence="5">
    <location>
        <position position="188"/>
    </location>
    <ligand>
        <name>NAD(+)</name>
        <dbReference type="ChEBI" id="CHEBI:57540"/>
    </ligand>
</feature>
<dbReference type="SUPFAM" id="SSF51735">
    <property type="entry name" value="NAD(P)-binding Rossmann-fold domains"/>
    <property type="match status" value="1"/>
</dbReference>
<dbReference type="SMART" id="SM00839">
    <property type="entry name" value="ELFV_dehydrog"/>
    <property type="match status" value="1"/>
</dbReference>
<gene>
    <name evidence="9" type="ORF">AMJ40_04465</name>
</gene>
<dbReference type="AlphaFoldDB" id="A0A0S7WJW2"/>
<dbReference type="EMBL" id="LIZT01000037">
    <property type="protein sequence ID" value="KPJ49900.1"/>
    <property type="molecule type" value="Genomic_DNA"/>
</dbReference>
<evidence type="ECO:0000313" key="9">
    <source>
        <dbReference type="EMBL" id="KPJ49900.1"/>
    </source>
</evidence>
<feature type="binding site" evidence="5">
    <location>
        <position position="68"/>
    </location>
    <ligand>
        <name>substrate</name>
    </ligand>
</feature>
<sequence length="418" mass="45731">MADSVFDMALKQLDAVAEKIRLDPNVHAVLRKPERELTVAVPVLMDDGHMEVFTGHRVQYSSVRGPCKGGIRYHQDVTLDEVKALAAWMTWKCAVVNIPYGGAKGGVQCDPLKMSKEEVRRLTRRYTVMIMPIIGGRRDIPAPDVNTDSETMGWIMDTVSMFEGRTVLDIVTGKPVDMGGSLGRVEATGRGVMITTLNVLKKVGRNPSDIKVAVQGYGNVGSVAATLLAQQGCTIVAVSDVTGGFYNAKGLDITHINKYVATSKNHLLKGYRHDGAEPISNEDLLLLPVDVLVPAALENQITERNAPKVKAKFVVEGANGPTSPEADKILADKGAIVVPDVLANSGGVIVSYFEWVQDIQAFFWELEQINKNLDRVITKSFDEVWALSQERKVDMRMAAYMIAVERVANALKVRGIFP</sequence>
<dbReference type="Gene3D" id="3.40.50.720">
    <property type="entry name" value="NAD(P)-binding Rossmann-like Domain"/>
    <property type="match status" value="1"/>
</dbReference>
<dbReference type="InterPro" id="IPR046346">
    <property type="entry name" value="Aminoacid_DH-like_N_sf"/>
</dbReference>
<comment type="similarity">
    <text evidence="1 3 7">Belongs to the Glu/Leu/Phe/Val dehydrogenases family.</text>
</comment>
<dbReference type="CDD" id="cd01076">
    <property type="entry name" value="NAD_bind_1_Glu_DH"/>
    <property type="match status" value="1"/>
</dbReference>
<dbReference type="Pfam" id="PF02812">
    <property type="entry name" value="ELFV_dehydrog_N"/>
    <property type="match status" value="1"/>
</dbReference>
<comment type="caution">
    <text evidence="9">The sequence shown here is derived from an EMBL/GenBank/DDBJ whole genome shotgun (WGS) entry which is preliminary data.</text>
</comment>
<keyword evidence="5" id="KW-0520">NAD</keyword>